<gene>
    <name evidence="3" type="ORF">TVAG_462320</name>
</gene>
<protein>
    <submittedName>
        <fullName evidence="3">Ankyrin repeat protein, putative</fullName>
    </submittedName>
</protein>
<evidence type="ECO:0000313" key="3">
    <source>
        <dbReference type="EMBL" id="EAY18547.1"/>
    </source>
</evidence>
<dbReference type="InterPro" id="IPR036770">
    <property type="entry name" value="Ankyrin_rpt-contain_sf"/>
</dbReference>
<keyword evidence="1" id="KW-0040">ANK repeat</keyword>
<dbReference type="SMR" id="A2DLU4"/>
<dbReference type="VEuPathDB" id="TrichDB:TVAGG3_1012060"/>
<dbReference type="PROSITE" id="PS50088">
    <property type="entry name" value="ANK_REPEAT"/>
    <property type="match status" value="7"/>
</dbReference>
<reference evidence="3" key="2">
    <citation type="journal article" date="2007" name="Science">
        <title>Draft genome sequence of the sexually transmitted pathogen Trichomonas vaginalis.</title>
        <authorList>
            <person name="Carlton J.M."/>
            <person name="Hirt R.P."/>
            <person name="Silva J.C."/>
            <person name="Delcher A.L."/>
            <person name="Schatz M."/>
            <person name="Zhao Q."/>
            <person name="Wortman J.R."/>
            <person name="Bidwell S.L."/>
            <person name="Alsmark U.C.M."/>
            <person name="Besteiro S."/>
            <person name="Sicheritz-Ponten T."/>
            <person name="Noel C.J."/>
            <person name="Dacks J.B."/>
            <person name="Foster P.G."/>
            <person name="Simillion C."/>
            <person name="Van de Peer Y."/>
            <person name="Miranda-Saavedra D."/>
            <person name="Barton G.J."/>
            <person name="Westrop G.D."/>
            <person name="Mueller S."/>
            <person name="Dessi D."/>
            <person name="Fiori P.L."/>
            <person name="Ren Q."/>
            <person name="Paulsen I."/>
            <person name="Zhang H."/>
            <person name="Bastida-Corcuera F.D."/>
            <person name="Simoes-Barbosa A."/>
            <person name="Brown M.T."/>
            <person name="Hayes R.D."/>
            <person name="Mukherjee M."/>
            <person name="Okumura C.Y."/>
            <person name="Schneider R."/>
            <person name="Smith A.J."/>
            <person name="Vanacova S."/>
            <person name="Villalvazo M."/>
            <person name="Haas B.J."/>
            <person name="Pertea M."/>
            <person name="Feldblyum T.V."/>
            <person name="Utterback T.R."/>
            <person name="Shu C.L."/>
            <person name="Osoegawa K."/>
            <person name="de Jong P.J."/>
            <person name="Hrdy I."/>
            <person name="Horvathova L."/>
            <person name="Zubacova Z."/>
            <person name="Dolezal P."/>
            <person name="Malik S.B."/>
            <person name="Logsdon J.M. Jr."/>
            <person name="Henze K."/>
            <person name="Gupta A."/>
            <person name="Wang C.C."/>
            <person name="Dunne R.L."/>
            <person name="Upcroft J.A."/>
            <person name="Upcroft P."/>
            <person name="White O."/>
            <person name="Salzberg S.L."/>
            <person name="Tang P."/>
            <person name="Chiu C.-H."/>
            <person name="Lee Y.-S."/>
            <person name="Embley T.M."/>
            <person name="Coombs G.H."/>
            <person name="Mottram J.C."/>
            <person name="Tachezy J."/>
            <person name="Fraser-Liggett C.M."/>
            <person name="Johnson P.J."/>
        </authorList>
    </citation>
    <scope>NUCLEOTIDE SEQUENCE [LARGE SCALE GENOMIC DNA]</scope>
    <source>
        <strain evidence="3">G3</strain>
    </source>
</reference>
<dbReference type="Proteomes" id="UP000001542">
    <property type="component" value="Unassembled WGS sequence"/>
</dbReference>
<reference evidence="3" key="1">
    <citation type="submission" date="2006-10" db="EMBL/GenBank/DDBJ databases">
        <authorList>
            <person name="Amadeo P."/>
            <person name="Zhao Q."/>
            <person name="Wortman J."/>
            <person name="Fraser-Liggett C."/>
            <person name="Carlton J."/>
        </authorList>
    </citation>
    <scope>NUCLEOTIDE SEQUENCE</scope>
    <source>
        <strain evidence="3">G3</strain>
    </source>
</reference>
<dbReference type="SMART" id="SM00248">
    <property type="entry name" value="ANK"/>
    <property type="match status" value="11"/>
</dbReference>
<dbReference type="InterPro" id="IPR020683">
    <property type="entry name" value="DUF3447"/>
</dbReference>
<dbReference type="PRINTS" id="PR01415">
    <property type="entry name" value="ANKYRIN"/>
</dbReference>
<dbReference type="eggNOG" id="KOG4177">
    <property type="taxonomic scope" value="Eukaryota"/>
</dbReference>
<feature type="repeat" description="ANK" evidence="1">
    <location>
        <begin position="408"/>
        <end position="440"/>
    </location>
</feature>
<dbReference type="PANTHER" id="PTHR24182:SF13">
    <property type="entry name" value="LD18443P"/>
    <property type="match status" value="1"/>
</dbReference>
<evidence type="ECO:0000313" key="4">
    <source>
        <dbReference type="Proteomes" id="UP000001542"/>
    </source>
</evidence>
<dbReference type="EMBL" id="DS113217">
    <property type="protein sequence ID" value="EAY18547.1"/>
    <property type="molecule type" value="Genomic_DNA"/>
</dbReference>
<dbReference type="PANTHER" id="PTHR24182">
    <property type="entry name" value="ANKYRIN REPEAT AND SOCS BOX CONTAINING 4"/>
    <property type="match status" value="1"/>
</dbReference>
<dbReference type="Gene3D" id="1.25.40.20">
    <property type="entry name" value="Ankyrin repeat-containing domain"/>
    <property type="match status" value="2"/>
</dbReference>
<feature type="domain" description="DUF3447" evidence="2">
    <location>
        <begin position="195"/>
        <end position="270"/>
    </location>
</feature>
<evidence type="ECO:0000259" key="2">
    <source>
        <dbReference type="Pfam" id="PF11929"/>
    </source>
</evidence>
<proteinExistence type="predicted"/>
<dbReference type="AlphaFoldDB" id="A2DLU4"/>
<dbReference type="InParanoid" id="A2DLU4"/>
<dbReference type="RefSeq" id="XP_001579533.1">
    <property type="nucleotide sequence ID" value="XM_001579483.1"/>
</dbReference>
<dbReference type="Pfam" id="PF12796">
    <property type="entry name" value="Ank_2"/>
    <property type="match status" value="2"/>
</dbReference>
<feature type="repeat" description="ANK" evidence="1">
    <location>
        <begin position="441"/>
        <end position="473"/>
    </location>
</feature>
<accession>A2DLU4</accession>
<dbReference type="PROSITE" id="PS50297">
    <property type="entry name" value="ANK_REP_REGION"/>
    <property type="match status" value="7"/>
</dbReference>
<feature type="repeat" description="ANK" evidence="1">
    <location>
        <begin position="309"/>
        <end position="341"/>
    </location>
</feature>
<dbReference type="STRING" id="5722.A2DLU4"/>
<dbReference type="Pfam" id="PF11929">
    <property type="entry name" value="DUF3447"/>
    <property type="match status" value="1"/>
</dbReference>
<name>A2DLU4_TRIV3</name>
<dbReference type="Pfam" id="PF13637">
    <property type="entry name" value="Ank_4"/>
    <property type="match status" value="1"/>
</dbReference>
<feature type="repeat" description="ANK" evidence="1">
    <location>
        <begin position="342"/>
        <end position="374"/>
    </location>
</feature>
<dbReference type="OrthoDB" id="20727at2759"/>
<evidence type="ECO:0000256" key="1">
    <source>
        <dbReference type="PROSITE-ProRule" id="PRU00023"/>
    </source>
</evidence>
<feature type="repeat" description="ANK" evidence="1">
    <location>
        <begin position="474"/>
        <end position="506"/>
    </location>
</feature>
<dbReference type="SUPFAM" id="SSF48403">
    <property type="entry name" value="Ankyrin repeat"/>
    <property type="match status" value="2"/>
</dbReference>
<sequence>MAVQDIKINQFIELRNMFKYHIDAYIALYQLKTEKEEELNSIYNMIKTELIDSRKYCPNNIIRDILFIIPYNNRYTKSYLYLAKLITNDYHIKEVNHINHISNLLFYKEYGIKINNEDDFENLKSLNILNENTIYRAIMYNDIEMFIAFIEKEGFDENQRLQSKLYPDSKKGYTLLELCCYYGAVDCFKFLRSKFNSEITQKCLKFSFLGKNPEIMSECLKYQEINYKIMKYAIISHNIDFIAFLMNEHQLDPDIVSCGTYNNLESFLIYFLRTNNINKCFITSKMFNAPSVCEYFLTLGADVNIKDREGNTALHIASFFDSKEMAEFLLLHGANINVRDKYGETALHIAAYNNSKETTELLIAHGANVNEKNELEETALHCAASNNSKETAEFLLSHGANINDKNYDGETALHSAAAWNCKEVAELLLSYGANNNEKDKNGGTPLHKAAKCGREEVAKLLLSYGANNNEKDKNGKTALHYAVENNKREMTEFLYYHHANINEKDNYGKKALHYAVCNKHNEIARFLISHGSNNNCRIL</sequence>
<feature type="repeat" description="ANK" evidence="1">
    <location>
        <begin position="375"/>
        <end position="407"/>
    </location>
</feature>
<dbReference type="VEuPathDB" id="TrichDB:TVAG_462320"/>
<dbReference type="Pfam" id="PF00023">
    <property type="entry name" value="Ank"/>
    <property type="match status" value="1"/>
</dbReference>
<feature type="repeat" description="ANK" evidence="1">
    <location>
        <begin position="507"/>
        <end position="535"/>
    </location>
</feature>
<dbReference type="InterPro" id="IPR002110">
    <property type="entry name" value="Ankyrin_rpt"/>
</dbReference>
<dbReference type="KEGG" id="tva:5464069"/>
<keyword evidence="4" id="KW-1185">Reference proteome</keyword>
<organism evidence="3 4">
    <name type="scientific">Trichomonas vaginalis (strain ATCC PRA-98 / G3)</name>
    <dbReference type="NCBI Taxonomy" id="412133"/>
    <lineage>
        <taxon>Eukaryota</taxon>
        <taxon>Metamonada</taxon>
        <taxon>Parabasalia</taxon>
        <taxon>Trichomonadida</taxon>
        <taxon>Trichomonadidae</taxon>
        <taxon>Trichomonas</taxon>
    </lineage>
</organism>